<keyword evidence="4" id="KW-0547">Nucleotide-binding</keyword>
<name>A0A7D5R7R6_9ARCH</name>
<dbReference type="Pfam" id="PF01467">
    <property type="entry name" value="CTP_transf_like"/>
    <property type="match status" value="1"/>
</dbReference>
<evidence type="ECO:0000313" key="6">
    <source>
        <dbReference type="EMBL" id="QLH07757.1"/>
    </source>
</evidence>
<dbReference type="EMBL" id="CP026995">
    <property type="protein sequence ID" value="QLH07757.1"/>
    <property type="molecule type" value="Genomic_DNA"/>
</dbReference>
<comment type="catalytic activity">
    <reaction evidence="4">
        <text>beta-nicotinamide D-ribonucleotide + ATP + H(+) = diphosphate + NAD(+)</text>
        <dbReference type="Rhea" id="RHEA:21360"/>
        <dbReference type="ChEBI" id="CHEBI:14649"/>
        <dbReference type="ChEBI" id="CHEBI:15378"/>
        <dbReference type="ChEBI" id="CHEBI:30616"/>
        <dbReference type="ChEBI" id="CHEBI:33019"/>
        <dbReference type="ChEBI" id="CHEBI:57540"/>
        <dbReference type="EC" id="2.7.7.1"/>
    </reaction>
</comment>
<keyword evidence="4" id="KW-0963">Cytoplasm</keyword>
<dbReference type="SUPFAM" id="SSF52374">
    <property type="entry name" value="Nucleotidylyl transferase"/>
    <property type="match status" value="1"/>
</dbReference>
<protein>
    <recommendedName>
        <fullName evidence="4">Nicotinamide-nucleotide adenylyltransferase</fullName>
        <ecNumber evidence="4">2.7.7.1</ecNumber>
    </recommendedName>
    <alternativeName>
        <fullName evidence="4">NAD(+) diphosphorylase</fullName>
    </alternativeName>
    <alternativeName>
        <fullName evidence="4">NAD(+) pyrophosphorylase</fullName>
    </alternativeName>
    <alternativeName>
        <fullName evidence="4">NMN adenylyltransferase</fullName>
    </alternativeName>
</protein>
<dbReference type="PANTHER" id="PTHR21342">
    <property type="entry name" value="PHOSPHOPANTETHEINE ADENYLYLTRANSFERASE"/>
    <property type="match status" value="1"/>
</dbReference>
<keyword evidence="4" id="KW-0067">ATP-binding</keyword>
<dbReference type="GO" id="GO:0005524">
    <property type="term" value="F:ATP binding"/>
    <property type="evidence" value="ECO:0007669"/>
    <property type="project" value="UniProtKB-KW"/>
</dbReference>
<dbReference type="GeneID" id="56068911"/>
<evidence type="ECO:0000313" key="7">
    <source>
        <dbReference type="Proteomes" id="UP000509478"/>
    </source>
</evidence>
<evidence type="ECO:0000256" key="3">
    <source>
        <dbReference type="ARBA" id="ARBA00022695"/>
    </source>
</evidence>
<dbReference type="OrthoDB" id="264480at2157"/>
<dbReference type="GO" id="GO:0009435">
    <property type="term" value="P:NAD+ biosynthetic process"/>
    <property type="evidence" value="ECO:0007669"/>
    <property type="project" value="UniProtKB-UniRule"/>
</dbReference>
<dbReference type="UniPathway" id="UPA00253">
    <property type="reaction ID" value="UER00600"/>
</dbReference>
<dbReference type="GO" id="GO:0005737">
    <property type="term" value="C:cytoplasm"/>
    <property type="evidence" value="ECO:0007669"/>
    <property type="project" value="UniProtKB-SubCell"/>
</dbReference>
<proteinExistence type="inferred from homology"/>
<dbReference type="AlphaFoldDB" id="A0A7D5R7R6"/>
<dbReference type="PANTHER" id="PTHR21342:SF0">
    <property type="entry name" value="BIFUNCTIONAL NMN ADENYLYLTRANSFERASE_NUDIX HYDROLASE"/>
    <property type="match status" value="1"/>
</dbReference>
<organism evidence="6 7">
    <name type="scientific">Nitrosopumilus ureiphilus</name>
    <dbReference type="NCBI Taxonomy" id="1470067"/>
    <lineage>
        <taxon>Archaea</taxon>
        <taxon>Nitrososphaerota</taxon>
        <taxon>Nitrososphaeria</taxon>
        <taxon>Nitrosopumilales</taxon>
        <taxon>Nitrosopumilaceae</taxon>
        <taxon>Nitrosopumilus</taxon>
    </lineage>
</organism>
<comment type="pathway">
    <text evidence="4">Cofactor biosynthesis; NAD(+) biosynthesis; NAD(+) from nicotinamide D-ribonucleotide: step 1/1.</text>
</comment>
<comment type="subcellular location">
    <subcellularLocation>
        <location evidence="4">Cytoplasm</location>
    </subcellularLocation>
</comment>
<reference evidence="6 7" key="1">
    <citation type="submission" date="2018-02" db="EMBL/GenBank/DDBJ databases">
        <title>Complete genome of Nitrosopumilus ureaphilus PS0.</title>
        <authorList>
            <person name="Qin W."/>
            <person name="Zheng Y."/>
            <person name="Stahl D.A."/>
        </authorList>
    </citation>
    <scope>NUCLEOTIDE SEQUENCE [LARGE SCALE GENOMIC DNA]</scope>
    <source>
        <strain evidence="6 7">PS0</strain>
    </source>
</reference>
<dbReference type="NCBIfam" id="NF002243">
    <property type="entry name" value="PRK01153.1"/>
    <property type="match status" value="1"/>
</dbReference>
<dbReference type="HAMAP" id="MF_00243">
    <property type="entry name" value="NMN_adenylyltr"/>
    <property type="match status" value="1"/>
</dbReference>
<feature type="domain" description="Cytidyltransferase-like" evidence="5">
    <location>
        <begin position="5"/>
        <end position="132"/>
    </location>
</feature>
<dbReference type="Proteomes" id="UP000509478">
    <property type="component" value="Chromosome"/>
</dbReference>
<evidence type="ECO:0000259" key="5">
    <source>
        <dbReference type="Pfam" id="PF01467"/>
    </source>
</evidence>
<dbReference type="RefSeq" id="WP_179371638.1">
    <property type="nucleotide sequence ID" value="NZ_CP026995.1"/>
</dbReference>
<dbReference type="InterPro" id="IPR014729">
    <property type="entry name" value="Rossmann-like_a/b/a_fold"/>
</dbReference>
<dbReference type="GO" id="GO:0000309">
    <property type="term" value="F:nicotinamide-nucleotide adenylyltransferase activity"/>
    <property type="evidence" value="ECO:0007669"/>
    <property type="project" value="UniProtKB-UniRule"/>
</dbReference>
<keyword evidence="3 4" id="KW-0548">Nucleotidyltransferase</keyword>
<evidence type="ECO:0000256" key="1">
    <source>
        <dbReference type="ARBA" id="ARBA00010124"/>
    </source>
</evidence>
<keyword evidence="4" id="KW-0520">NAD</keyword>
<evidence type="ECO:0000256" key="2">
    <source>
        <dbReference type="ARBA" id="ARBA00022679"/>
    </source>
</evidence>
<dbReference type="KEGG" id="nue:C5F50_12275"/>
<dbReference type="InterPro" id="IPR004821">
    <property type="entry name" value="Cyt_trans-like"/>
</dbReference>
<evidence type="ECO:0000256" key="4">
    <source>
        <dbReference type="HAMAP-Rule" id="MF_00243"/>
    </source>
</evidence>
<sequence length="164" mass="18928">MNGLLIGRFQPFHLGHLEALRFALSKVDKLWIGLGSSNKPPEKNNPFSAEERKEMILSSIDDAMKNRISIYFIPDLDNHVKWIEKIDTIVPKFDIVFSNDELTKHLYSKRTVQVISIPFLKRDELSGTNIRDLIISDQKWDHLVPKGTKNFLINTSANDRLKNL</sequence>
<dbReference type="EC" id="2.7.7.1" evidence="4"/>
<keyword evidence="7" id="KW-1185">Reference proteome</keyword>
<dbReference type="InterPro" id="IPR006418">
    <property type="entry name" value="NMN_Atrans_arc"/>
</dbReference>
<keyword evidence="4" id="KW-0662">Pyridine nucleotide biosynthesis</keyword>
<accession>A0A7D5R7R6</accession>
<comment type="similarity">
    <text evidence="1 4">Belongs to the archaeal NMN adenylyltransferase family.</text>
</comment>
<gene>
    <name evidence="6" type="ORF">C5F50_12275</name>
</gene>
<dbReference type="NCBIfam" id="TIGR00125">
    <property type="entry name" value="cyt_tran_rel"/>
    <property type="match status" value="1"/>
</dbReference>
<dbReference type="Gene3D" id="3.40.50.620">
    <property type="entry name" value="HUPs"/>
    <property type="match status" value="1"/>
</dbReference>
<keyword evidence="2 4" id="KW-0808">Transferase</keyword>